<dbReference type="CDD" id="cd04186">
    <property type="entry name" value="GT_2_like_c"/>
    <property type="match status" value="1"/>
</dbReference>
<dbReference type="InterPro" id="IPR001173">
    <property type="entry name" value="Glyco_trans_2-like"/>
</dbReference>
<protein>
    <submittedName>
        <fullName evidence="6">Predicted glycosyltransferase</fullName>
    </submittedName>
</protein>
<sequence>MTVQASVVVLGYGAEPELERCLDAVVAQLGPDREVILLDNGVDRLDDRRPGWSRAIRLVRSGENLGFAGGCNAAALEARGDRLVFLNSDAILRPGALDRLLTALDDDRIGIACGCLRLADAPDLVNSVGNPLQFAGLTWAGECGAPAAEHSRPGRVAVATGGFFALRREVWDRLGGFDATYFAYHEDTDLSIRAWLAGLDVVVRPDAVADHHYEFSRNPRKMFLLERNRLVTVLTDYPRGLLCRTLPAVLLLEPAFLVLAALQGWPMEKLRSWWWLARHPRYLRRRRSTVQAAVTATRPSALLARLMIAPIDPPNVTQPPGMSAINAMLHGYWWLATRGLDAD</sequence>
<dbReference type="InterPro" id="IPR029044">
    <property type="entry name" value="Nucleotide-diphossugar_trans"/>
</dbReference>
<comment type="caution">
    <text evidence="6">The sequence shown here is derived from an EMBL/GenBank/DDBJ whole genome shotgun (WGS) entry which is preliminary data.</text>
</comment>
<dbReference type="SUPFAM" id="SSF53448">
    <property type="entry name" value="Nucleotide-diphospho-sugar transferases"/>
    <property type="match status" value="1"/>
</dbReference>
<proteinExistence type="inferred from homology"/>
<dbReference type="Gene3D" id="3.90.550.10">
    <property type="entry name" value="Spore Coat Polysaccharide Biosynthesis Protein SpsA, Chain A"/>
    <property type="match status" value="1"/>
</dbReference>
<evidence type="ECO:0000256" key="3">
    <source>
        <dbReference type="ARBA" id="ARBA00022676"/>
    </source>
</evidence>
<evidence type="ECO:0000313" key="6">
    <source>
        <dbReference type="EMBL" id="CCH77450.1"/>
    </source>
</evidence>
<evidence type="ECO:0000256" key="4">
    <source>
        <dbReference type="ARBA" id="ARBA00022679"/>
    </source>
</evidence>
<dbReference type="GO" id="GO:0016757">
    <property type="term" value="F:glycosyltransferase activity"/>
    <property type="evidence" value="ECO:0007669"/>
    <property type="project" value="UniProtKB-KW"/>
</dbReference>
<dbReference type="PANTHER" id="PTHR43179:SF12">
    <property type="entry name" value="GALACTOFURANOSYLTRANSFERASE GLFT2"/>
    <property type="match status" value="1"/>
</dbReference>
<evidence type="ECO:0000313" key="7">
    <source>
        <dbReference type="Proteomes" id="UP000035721"/>
    </source>
</evidence>
<dbReference type="STRING" id="1194083.BN12_1990002"/>
<dbReference type="OrthoDB" id="9771846at2"/>
<evidence type="ECO:0000259" key="5">
    <source>
        <dbReference type="Pfam" id="PF00535"/>
    </source>
</evidence>
<dbReference type="AlphaFoldDB" id="A0A077LZQ1"/>
<evidence type="ECO:0000256" key="1">
    <source>
        <dbReference type="ARBA" id="ARBA00004776"/>
    </source>
</evidence>
<dbReference type="RefSeq" id="WP_048554424.1">
    <property type="nucleotide sequence ID" value="NZ_HF570958.1"/>
</dbReference>
<organism evidence="6 7">
    <name type="scientific">Nostocoides japonicum T1-X7</name>
    <dbReference type="NCBI Taxonomy" id="1194083"/>
    <lineage>
        <taxon>Bacteria</taxon>
        <taxon>Bacillati</taxon>
        <taxon>Actinomycetota</taxon>
        <taxon>Actinomycetes</taxon>
        <taxon>Micrococcales</taxon>
        <taxon>Intrasporangiaceae</taxon>
        <taxon>Nostocoides</taxon>
    </lineage>
</organism>
<keyword evidence="7" id="KW-1185">Reference proteome</keyword>
<dbReference type="Pfam" id="PF00535">
    <property type="entry name" value="Glycos_transf_2"/>
    <property type="match status" value="1"/>
</dbReference>
<dbReference type="PANTHER" id="PTHR43179">
    <property type="entry name" value="RHAMNOSYLTRANSFERASE WBBL"/>
    <property type="match status" value="1"/>
</dbReference>
<keyword evidence="3" id="KW-0328">Glycosyltransferase</keyword>
<evidence type="ECO:0000256" key="2">
    <source>
        <dbReference type="ARBA" id="ARBA00006739"/>
    </source>
</evidence>
<comment type="similarity">
    <text evidence="2">Belongs to the glycosyltransferase 2 family.</text>
</comment>
<keyword evidence="4 6" id="KW-0808">Transferase</keyword>
<reference evidence="6 7" key="1">
    <citation type="journal article" date="2013" name="ISME J.">
        <title>A metabolic model for members of the genus Tetrasphaera involved in enhanced biological phosphorus removal.</title>
        <authorList>
            <person name="Kristiansen R."/>
            <person name="Nguyen H.T.T."/>
            <person name="Saunders A.M."/>
            <person name="Nielsen J.L."/>
            <person name="Wimmer R."/>
            <person name="Le V.Q."/>
            <person name="McIlroy S.J."/>
            <person name="Petrovski S."/>
            <person name="Seviour R.J."/>
            <person name="Calteau A."/>
            <person name="Nielsen K.L."/>
            <person name="Nielsen P.H."/>
        </authorList>
    </citation>
    <scope>NUCLEOTIDE SEQUENCE [LARGE SCALE GENOMIC DNA]</scope>
    <source>
        <strain evidence="6 7">T1-X7</strain>
    </source>
</reference>
<dbReference type="EMBL" id="CAJB01000111">
    <property type="protein sequence ID" value="CCH77450.1"/>
    <property type="molecule type" value="Genomic_DNA"/>
</dbReference>
<name>A0A077LZQ1_9MICO</name>
<accession>A0A077LZQ1</accession>
<gene>
    <name evidence="6" type="ORF">BN12_1990002</name>
</gene>
<comment type="pathway">
    <text evidence="1">Cell wall biogenesis; cell wall polysaccharide biosynthesis.</text>
</comment>
<feature type="domain" description="Glycosyltransferase 2-like" evidence="5">
    <location>
        <begin position="6"/>
        <end position="173"/>
    </location>
</feature>
<dbReference type="Proteomes" id="UP000035721">
    <property type="component" value="Unassembled WGS sequence"/>
</dbReference>